<keyword evidence="3 15" id="KW-0723">Serine/threonine-protein kinase</keyword>
<reference evidence="14" key="2">
    <citation type="submission" date="2024-04" db="EMBL/GenBank/DDBJ databases">
        <authorList>
            <person name="Chen Y."/>
            <person name="Shah S."/>
            <person name="Dougan E. K."/>
            <person name="Thang M."/>
            <person name="Chan C."/>
        </authorList>
    </citation>
    <scope>NUCLEOTIDE SEQUENCE [LARGE SCALE GENOMIC DNA]</scope>
</reference>
<gene>
    <name evidence="13" type="ORF">C1SCF055_LOCUS17350</name>
</gene>
<comment type="caution">
    <text evidence="13">The sequence shown here is derived from an EMBL/GenBank/DDBJ whole genome shotgun (WGS) entry which is preliminary data.</text>
</comment>
<keyword evidence="8" id="KW-0106">Calcium</keyword>
<dbReference type="InterPro" id="IPR000719">
    <property type="entry name" value="Prot_kinase_dom"/>
</dbReference>
<dbReference type="GO" id="GO:0004674">
    <property type="term" value="F:protein serine/threonine kinase activity"/>
    <property type="evidence" value="ECO:0007669"/>
    <property type="project" value="UniProtKB-KW"/>
</dbReference>
<proteinExistence type="inferred from homology"/>
<dbReference type="InterPro" id="IPR011992">
    <property type="entry name" value="EF-hand-dom_pair"/>
</dbReference>
<dbReference type="InterPro" id="IPR002048">
    <property type="entry name" value="EF_hand_dom"/>
</dbReference>
<feature type="domain" description="EF-hand" evidence="12">
    <location>
        <begin position="410"/>
        <end position="445"/>
    </location>
</feature>
<keyword evidence="16" id="KW-1185">Reference proteome</keyword>
<dbReference type="InterPro" id="IPR018247">
    <property type="entry name" value="EF_Hand_1_Ca_BS"/>
</dbReference>
<dbReference type="Gene3D" id="1.10.510.10">
    <property type="entry name" value="Transferase(Phosphotransferase) domain 1"/>
    <property type="match status" value="1"/>
</dbReference>
<dbReference type="Pfam" id="PF00069">
    <property type="entry name" value="Pkinase"/>
    <property type="match status" value="1"/>
</dbReference>
<evidence type="ECO:0000259" key="12">
    <source>
        <dbReference type="PROSITE" id="PS50222"/>
    </source>
</evidence>
<dbReference type="GO" id="GO:0043226">
    <property type="term" value="C:organelle"/>
    <property type="evidence" value="ECO:0007669"/>
    <property type="project" value="UniProtKB-ARBA"/>
</dbReference>
<feature type="domain" description="Protein kinase" evidence="11">
    <location>
        <begin position="28"/>
        <end position="330"/>
    </location>
</feature>
<evidence type="ECO:0000256" key="9">
    <source>
        <dbReference type="ARBA" id="ARBA00022840"/>
    </source>
</evidence>
<comment type="similarity">
    <text evidence="2">Belongs to the centrin family.</text>
</comment>
<evidence type="ECO:0000256" key="3">
    <source>
        <dbReference type="ARBA" id="ARBA00022527"/>
    </source>
</evidence>
<dbReference type="EMBL" id="CAMXCT010001466">
    <property type="protein sequence ID" value="CAI3990354.1"/>
    <property type="molecule type" value="Genomic_DNA"/>
</dbReference>
<comment type="similarity">
    <text evidence="10">Belongs to the protein kinase superfamily. Ser/Thr protein kinase family. CDPK subfamily.</text>
</comment>
<feature type="domain" description="EF-hand" evidence="12">
    <location>
        <begin position="331"/>
        <end position="366"/>
    </location>
</feature>
<dbReference type="GO" id="GO:0005524">
    <property type="term" value="F:ATP binding"/>
    <property type="evidence" value="ECO:0007669"/>
    <property type="project" value="UniProtKB-KW"/>
</dbReference>
<dbReference type="FunFam" id="1.10.238.10:FF:000178">
    <property type="entry name" value="Calmodulin-2 A"/>
    <property type="match status" value="1"/>
</dbReference>
<reference evidence="13" key="1">
    <citation type="submission" date="2022-10" db="EMBL/GenBank/DDBJ databases">
        <authorList>
            <person name="Chen Y."/>
            <person name="Dougan E. K."/>
            <person name="Chan C."/>
            <person name="Rhodes N."/>
            <person name="Thang M."/>
        </authorList>
    </citation>
    <scope>NUCLEOTIDE SEQUENCE</scope>
</reference>
<keyword evidence="6" id="KW-0547">Nucleotide-binding</keyword>
<dbReference type="Gene3D" id="3.30.200.20">
    <property type="entry name" value="Phosphorylase Kinase, domain 1"/>
    <property type="match status" value="1"/>
</dbReference>
<comment type="cofactor">
    <cofactor evidence="1">
        <name>Mg(2+)</name>
        <dbReference type="ChEBI" id="CHEBI:18420"/>
    </cofactor>
</comment>
<dbReference type="PROSITE" id="PS00018">
    <property type="entry name" value="EF_HAND_1"/>
    <property type="match status" value="2"/>
</dbReference>
<evidence type="ECO:0000256" key="10">
    <source>
        <dbReference type="ARBA" id="ARBA00024334"/>
    </source>
</evidence>
<organism evidence="13">
    <name type="scientific">Cladocopium goreaui</name>
    <dbReference type="NCBI Taxonomy" id="2562237"/>
    <lineage>
        <taxon>Eukaryota</taxon>
        <taxon>Sar</taxon>
        <taxon>Alveolata</taxon>
        <taxon>Dinophyceae</taxon>
        <taxon>Suessiales</taxon>
        <taxon>Symbiodiniaceae</taxon>
        <taxon>Cladocopium</taxon>
    </lineage>
</organism>
<evidence type="ECO:0000256" key="2">
    <source>
        <dbReference type="ARBA" id="ARBA00005253"/>
    </source>
</evidence>
<dbReference type="PROSITE" id="PS50222">
    <property type="entry name" value="EF_HAND_2"/>
    <property type="match status" value="3"/>
</dbReference>
<dbReference type="SUPFAM" id="SSF56112">
    <property type="entry name" value="Protein kinase-like (PK-like)"/>
    <property type="match status" value="1"/>
</dbReference>
<dbReference type="InterPro" id="IPR050205">
    <property type="entry name" value="CDPK_Ser/Thr_kinases"/>
</dbReference>
<evidence type="ECO:0000313" key="14">
    <source>
        <dbReference type="EMBL" id="CAL1143729.1"/>
    </source>
</evidence>
<evidence type="ECO:0000256" key="7">
    <source>
        <dbReference type="ARBA" id="ARBA00022777"/>
    </source>
</evidence>
<protein>
    <submittedName>
        <fullName evidence="15">Non-specific serine/threonine protein kinase</fullName>
    </submittedName>
</protein>
<dbReference type="Gene3D" id="1.10.238.10">
    <property type="entry name" value="EF-hand"/>
    <property type="match status" value="2"/>
</dbReference>
<dbReference type="Pfam" id="PF00036">
    <property type="entry name" value="EF-hand_1"/>
    <property type="match status" value="1"/>
</dbReference>
<evidence type="ECO:0000313" key="13">
    <source>
        <dbReference type="EMBL" id="CAI3990354.1"/>
    </source>
</evidence>
<dbReference type="EMBL" id="CAMXCT020001466">
    <property type="protein sequence ID" value="CAL1143729.1"/>
    <property type="molecule type" value="Genomic_DNA"/>
</dbReference>
<dbReference type="PANTHER" id="PTHR24349">
    <property type="entry name" value="SERINE/THREONINE-PROTEIN KINASE"/>
    <property type="match status" value="1"/>
</dbReference>
<evidence type="ECO:0000256" key="6">
    <source>
        <dbReference type="ARBA" id="ARBA00022741"/>
    </source>
</evidence>
<evidence type="ECO:0000313" key="15">
    <source>
        <dbReference type="EMBL" id="CAL4777666.1"/>
    </source>
</evidence>
<evidence type="ECO:0000256" key="5">
    <source>
        <dbReference type="ARBA" id="ARBA00022737"/>
    </source>
</evidence>
<dbReference type="SUPFAM" id="SSF47473">
    <property type="entry name" value="EF-hand"/>
    <property type="match status" value="1"/>
</dbReference>
<dbReference type="EMBL" id="CAMXCT030001466">
    <property type="protein sequence ID" value="CAL4777666.1"/>
    <property type="molecule type" value="Genomic_DNA"/>
</dbReference>
<dbReference type="Pfam" id="PF13499">
    <property type="entry name" value="EF-hand_7"/>
    <property type="match status" value="1"/>
</dbReference>
<sequence length="475" mass="53112">MGCGASNSTAGKYDASEQHKIHSLDAGYFVDNHLGEGTFLTYYEPDEALSSKYGDFGRYIVARHRLTEQNAAIQPLSKSTTTRAQLDKHISILRSLGHPNIAKLKEACEDEASYYLAFELCTGGTLLEAIEDRYAGEWEDCVHACTFATFQILKAMEYMHEKKVCHRNLSTDAVVLHGKEKTLKKWQIVINDFASACRFTPGQKMTETVEFKEGFSPPEFKDKTPYTNACDIYSCGAILCALLFGDPNPDAVNWKKNMSAEKSLILRMTSADAHRPTVAECLADCWFSTMEDVSRGKAISAQNLENMQRFCKSNKLKKLAIHISAAHLSAPEVLKMKEMFELVDKDHSGVVSLAELKKAMMELMTSGGYRARAAIPEDIERLMDLLDVDGSATISYPEFIAAMTDRKHYTTDSTCLAVFRTFDRNGDGHINRTELQEALKSESFKDLDFNLFPAIEEVSCLGVGLRSGRRWHAGF</sequence>
<feature type="domain" description="EF-hand" evidence="12">
    <location>
        <begin position="374"/>
        <end position="409"/>
    </location>
</feature>
<keyword evidence="7 15" id="KW-0418">Kinase</keyword>
<evidence type="ECO:0000259" key="11">
    <source>
        <dbReference type="PROSITE" id="PS50011"/>
    </source>
</evidence>
<dbReference type="InterPro" id="IPR011009">
    <property type="entry name" value="Kinase-like_dom_sf"/>
</dbReference>
<dbReference type="Proteomes" id="UP001152797">
    <property type="component" value="Unassembled WGS sequence"/>
</dbReference>
<evidence type="ECO:0000256" key="8">
    <source>
        <dbReference type="ARBA" id="ARBA00022837"/>
    </source>
</evidence>
<evidence type="ECO:0000256" key="1">
    <source>
        <dbReference type="ARBA" id="ARBA00001946"/>
    </source>
</evidence>
<dbReference type="AlphaFoldDB" id="A0A9P1CEU6"/>
<dbReference type="GO" id="GO:0005509">
    <property type="term" value="F:calcium ion binding"/>
    <property type="evidence" value="ECO:0007669"/>
    <property type="project" value="InterPro"/>
</dbReference>
<dbReference type="OrthoDB" id="186625at2759"/>
<evidence type="ECO:0000256" key="4">
    <source>
        <dbReference type="ARBA" id="ARBA00022679"/>
    </source>
</evidence>
<name>A0A9P1CEU6_9DINO</name>
<accession>A0A9P1CEU6</accession>
<dbReference type="SMART" id="SM00054">
    <property type="entry name" value="EFh"/>
    <property type="match status" value="3"/>
</dbReference>
<dbReference type="PROSITE" id="PS50011">
    <property type="entry name" value="PROTEIN_KINASE_DOM"/>
    <property type="match status" value="1"/>
</dbReference>
<keyword evidence="5" id="KW-0677">Repeat</keyword>
<evidence type="ECO:0000313" key="16">
    <source>
        <dbReference type="Proteomes" id="UP001152797"/>
    </source>
</evidence>
<keyword evidence="9" id="KW-0067">ATP-binding</keyword>
<keyword evidence="4" id="KW-0808">Transferase</keyword>